<dbReference type="Proteomes" id="UP000712281">
    <property type="component" value="Unassembled WGS sequence"/>
</dbReference>
<gene>
    <name evidence="1" type="ORF">F2Q68_00004303</name>
    <name evidence="2" type="ORF">F2Q70_00011187</name>
</gene>
<sequence>MESSASTEVHEKRVYKLLGFGLTTGHDERHDNWLRKIRRRSISEKLDCRGEDFAFA</sequence>
<proteinExistence type="predicted"/>
<dbReference type="EMBL" id="QGKY02000089">
    <property type="protein sequence ID" value="KAF2615747.1"/>
    <property type="molecule type" value="Genomic_DNA"/>
</dbReference>
<reference evidence="2" key="1">
    <citation type="submission" date="2019-12" db="EMBL/GenBank/DDBJ databases">
        <title>Genome sequencing and annotation of Brassica cretica.</title>
        <authorList>
            <person name="Studholme D.J."/>
            <person name="Sarris P.F."/>
        </authorList>
    </citation>
    <scope>NUCLEOTIDE SEQUENCE</scope>
    <source>
        <strain evidence="1">PFS-001/15</strain>
        <strain evidence="2">PFS-102/07</strain>
        <tissue evidence="2">Leaf</tissue>
    </source>
</reference>
<organism evidence="2">
    <name type="scientific">Brassica cretica</name>
    <name type="common">Mustard</name>
    <dbReference type="NCBI Taxonomy" id="69181"/>
    <lineage>
        <taxon>Eukaryota</taxon>
        <taxon>Viridiplantae</taxon>
        <taxon>Streptophyta</taxon>
        <taxon>Embryophyta</taxon>
        <taxon>Tracheophyta</taxon>
        <taxon>Spermatophyta</taxon>
        <taxon>Magnoliopsida</taxon>
        <taxon>eudicotyledons</taxon>
        <taxon>Gunneridae</taxon>
        <taxon>Pentapetalae</taxon>
        <taxon>rosids</taxon>
        <taxon>malvids</taxon>
        <taxon>Brassicales</taxon>
        <taxon>Brassicaceae</taxon>
        <taxon>Brassiceae</taxon>
        <taxon>Brassica</taxon>
    </lineage>
</organism>
<dbReference type="EMBL" id="QGKW02001660">
    <property type="protein sequence ID" value="KAF2580743.1"/>
    <property type="molecule type" value="Genomic_DNA"/>
</dbReference>
<comment type="caution">
    <text evidence="2">The sequence shown here is derived from an EMBL/GenBank/DDBJ whole genome shotgun (WGS) entry which is preliminary data.</text>
</comment>
<accession>A0A8S9MB48</accession>
<name>A0A8S9MB48_BRACR</name>
<evidence type="ECO:0000313" key="1">
    <source>
        <dbReference type="EMBL" id="KAF2580743.1"/>
    </source>
</evidence>
<protein>
    <submittedName>
        <fullName evidence="2">Uncharacterized protein</fullName>
    </submittedName>
</protein>
<evidence type="ECO:0000313" key="2">
    <source>
        <dbReference type="EMBL" id="KAF2615747.1"/>
    </source>
</evidence>
<dbReference type="AlphaFoldDB" id="A0A8S9MB48"/>